<dbReference type="KEGG" id="sphv:F9278_34700"/>
<evidence type="ECO:0000256" key="8">
    <source>
        <dbReference type="ARBA" id="ARBA00022485"/>
    </source>
</evidence>
<feature type="domain" description="Histidine kinase" evidence="21">
    <location>
        <begin position="367"/>
        <end position="446"/>
    </location>
</feature>
<dbReference type="InterPro" id="IPR011712">
    <property type="entry name" value="Sig_transdc_His_kin_sub3_dim/P"/>
</dbReference>
<evidence type="ECO:0000256" key="18">
    <source>
        <dbReference type="ARBA" id="ARBA00023136"/>
    </source>
</evidence>
<keyword evidence="11" id="KW-0812">Transmembrane</keyword>
<keyword evidence="14" id="KW-1133">Transmembrane helix</keyword>
<dbReference type="InterPro" id="IPR050482">
    <property type="entry name" value="Sensor_HK_TwoCompSys"/>
</dbReference>
<evidence type="ECO:0000256" key="5">
    <source>
        <dbReference type="ARBA" id="ARBA00012438"/>
    </source>
</evidence>
<evidence type="ECO:0000256" key="11">
    <source>
        <dbReference type="ARBA" id="ARBA00022692"/>
    </source>
</evidence>
<keyword evidence="7" id="KW-1003">Cell membrane</keyword>
<keyword evidence="10" id="KW-0808">Transferase</keyword>
<keyword evidence="13" id="KW-0418">Kinase</keyword>
<name>A0A5P8KB46_9ACTN</name>
<accession>A0A5P8KB46</accession>
<dbReference type="EMBL" id="CP045096">
    <property type="protein sequence ID" value="QFR00476.1"/>
    <property type="molecule type" value="Genomic_DNA"/>
</dbReference>
<evidence type="ECO:0000313" key="23">
    <source>
        <dbReference type="Proteomes" id="UP000327294"/>
    </source>
</evidence>
<dbReference type="CDD" id="cd16917">
    <property type="entry name" value="HATPase_UhpB-NarQ-NarX-like"/>
    <property type="match status" value="1"/>
</dbReference>
<evidence type="ECO:0000259" key="21">
    <source>
        <dbReference type="PROSITE" id="PS50109"/>
    </source>
</evidence>
<dbReference type="GO" id="GO:0046983">
    <property type="term" value="F:protein dimerization activity"/>
    <property type="evidence" value="ECO:0007669"/>
    <property type="project" value="InterPro"/>
</dbReference>
<keyword evidence="23" id="KW-1185">Reference proteome</keyword>
<evidence type="ECO:0000256" key="4">
    <source>
        <dbReference type="ARBA" id="ARBA00004651"/>
    </source>
</evidence>
<organism evidence="22 23">
    <name type="scientific">Streptomyces phaeolivaceus</name>
    <dbReference type="NCBI Taxonomy" id="2653200"/>
    <lineage>
        <taxon>Bacteria</taxon>
        <taxon>Bacillati</taxon>
        <taxon>Actinomycetota</taxon>
        <taxon>Actinomycetes</taxon>
        <taxon>Kitasatosporales</taxon>
        <taxon>Streptomycetaceae</taxon>
        <taxon>Streptomyces</taxon>
    </lineage>
</organism>
<dbReference type="PANTHER" id="PTHR24421">
    <property type="entry name" value="NITRATE/NITRITE SENSOR PROTEIN NARX-RELATED"/>
    <property type="match status" value="1"/>
</dbReference>
<evidence type="ECO:0000256" key="15">
    <source>
        <dbReference type="ARBA" id="ARBA00023004"/>
    </source>
</evidence>
<keyword evidence="8" id="KW-0004">4Fe-4S</keyword>
<dbReference type="SMART" id="SM00387">
    <property type="entry name" value="HATPase_c"/>
    <property type="match status" value="1"/>
</dbReference>
<comment type="function">
    <text evidence="19">Member of the two-component regulatory system NreB/NreC involved in the control of dissimilatory nitrate/nitrite reduction in response to oxygen. NreB functions as a direct oxygen sensor histidine kinase which is autophosphorylated, in the absence of oxygen, probably at the conserved histidine residue, and transfers its phosphate group probably to a conserved aspartate residue of NreC. NreB/NreC activates the expression of the nitrate (narGHJI) and nitrite (nir) reductase operons, as well as the putative nitrate transporter gene narT.</text>
</comment>
<dbReference type="GO" id="GO:0005737">
    <property type="term" value="C:cytoplasm"/>
    <property type="evidence" value="ECO:0007669"/>
    <property type="project" value="UniProtKB-SubCell"/>
</dbReference>
<dbReference type="GO" id="GO:0046872">
    <property type="term" value="F:metal ion binding"/>
    <property type="evidence" value="ECO:0007669"/>
    <property type="project" value="UniProtKB-KW"/>
</dbReference>
<keyword evidence="16" id="KW-0902">Two-component regulatory system</keyword>
<dbReference type="Pfam" id="PF02518">
    <property type="entry name" value="HATPase_c"/>
    <property type="match status" value="1"/>
</dbReference>
<keyword evidence="12" id="KW-0479">Metal-binding</keyword>
<dbReference type="Pfam" id="PF07730">
    <property type="entry name" value="HisKA_3"/>
    <property type="match status" value="1"/>
</dbReference>
<evidence type="ECO:0000256" key="2">
    <source>
        <dbReference type="ARBA" id="ARBA00001966"/>
    </source>
</evidence>
<comment type="cofactor">
    <cofactor evidence="2">
        <name>[4Fe-4S] cluster</name>
        <dbReference type="ChEBI" id="CHEBI:49883"/>
    </cofactor>
</comment>
<evidence type="ECO:0000256" key="20">
    <source>
        <dbReference type="ARBA" id="ARBA00030800"/>
    </source>
</evidence>
<dbReference type="PRINTS" id="PR00344">
    <property type="entry name" value="BCTRLSENSOR"/>
</dbReference>
<sequence length="451" mass="50703">MLMRLLCHAEPVDAYATGNRPLRKKKQGLHPLQNHYKKFTYLKEPHLWRNIAKYRPRAISHQPSSCVNFQHHPLCQEGRWQNVADEAFATEAFATEARQVADSIEEHANDVLAAYKAELHAARNLLDRNPAMLDQTLTHALQIITDVANCLRIGSFQVSPSHKRISRSIGSSRAASGVNTQESLVAASLFHEAALSIWAPLLTQSTQPLRLFCLVAVTLERSISLRVREAVSSYTGFLLDKIHDVQLDERRHTARDLHDRIGNSMSVAHQNIELFQIFRESDPLRASIKLDFAEQALQEAMQNLRAVTSDLHSRNSFNNLEKALSHYLETMQRDDFDIHLKVSGDERWAPSNVLDEVFLITREASHNSLRHAFASILFINITITPHELHASIEDDGRGFEPSREPESTGVGISSMRARSRLLGGTMLISSRIGQGTLVEFLIPLGKTAPIS</sequence>
<evidence type="ECO:0000256" key="13">
    <source>
        <dbReference type="ARBA" id="ARBA00022777"/>
    </source>
</evidence>
<dbReference type="GO" id="GO:0051539">
    <property type="term" value="F:4 iron, 4 sulfur cluster binding"/>
    <property type="evidence" value="ECO:0007669"/>
    <property type="project" value="UniProtKB-KW"/>
</dbReference>
<dbReference type="Gene3D" id="3.30.565.10">
    <property type="entry name" value="Histidine kinase-like ATPase, C-terminal domain"/>
    <property type="match status" value="1"/>
</dbReference>
<dbReference type="PANTHER" id="PTHR24421:SF37">
    <property type="entry name" value="SENSOR HISTIDINE KINASE NARS"/>
    <property type="match status" value="1"/>
</dbReference>
<comment type="subcellular location">
    <subcellularLocation>
        <location evidence="4">Cell membrane</location>
        <topology evidence="4">Multi-pass membrane protein</topology>
    </subcellularLocation>
    <subcellularLocation>
        <location evidence="3">Cytoplasm</location>
    </subcellularLocation>
</comment>
<dbReference type="InterPro" id="IPR003594">
    <property type="entry name" value="HATPase_dom"/>
</dbReference>
<gene>
    <name evidence="22" type="ORF">F9278_34700</name>
</gene>
<evidence type="ECO:0000256" key="12">
    <source>
        <dbReference type="ARBA" id="ARBA00022723"/>
    </source>
</evidence>
<dbReference type="AlphaFoldDB" id="A0A5P8KB46"/>
<comment type="catalytic activity">
    <reaction evidence="1">
        <text>ATP + protein L-histidine = ADP + protein N-phospho-L-histidine.</text>
        <dbReference type="EC" id="2.7.13.3"/>
    </reaction>
</comment>
<evidence type="ECO:0000256" key="17">
    <source>
        <dbReference type="ARBA" id="ARBA00023014"/>
    </source>
</evidence>
<evidence type="ECO:0000256" key="1">
    <source>
        <dbReference type="ARBA" id="ARBA00000085"/>
    </source>
</evidence>
<dbReference type="InterPro" id="IPR004358">
    <property type="entry name" value="Sig_transdc_His_kin-like_C"/>
</dbReference>
<dbReference type="Gene3D" id="1.20.5.1930">
    <property type="match status" value="1"/>
</dbReference>
<dbReference type="GO" id="GO:0000155">
    <property type="term" value="F:phosphorelay sensor kinase activity"/>
    <property type="evidence" value="ECO:0007669"/>
    <property type="project" value="InterPro"/>
</dbReference>
<evidence type="ECO:0000256" key="19">
    <source>
        <dbReference type="ARBA" id="ARBA00024827"/>
    </source>
</evidence>
<evidence type="ECO:0000256" key="3">
    <source>
        <dbReference type="ARBA" id="ARBA00004496"/>
    </source>
</evidence>
<evidence type="ECO:0000256" key="14">
    <source>
        <dbReference type="ARBA" id="ARBA00022989"/>
    </source>
</evidence>
<evidence type="ECO:0000313" key="22">
    <source>
        <dbReference type="EMBL" id="QFR00476.1"/>
    </source>
</evidence>
<evidence type="ECO:0000256" key="9">
    <source>
        <dbReference type="ARBA" id="ARBA00022490"/>
    </source>
</evidence>
<reference evidence="22 23" key="1">
    <citation type="submission" date="2019-10" db="EMBL/GenBank/DDBJ databases">
        <title>Streptomyces sp. strain GY16 isolated from leaves of Broussonetia papyrifera.</title>
        <authorList>
            <person name="Mo P."/>
        </authorList>
    </citation>
    <scope>NUCLEOTIDE SEQUENCE [LARGE SCALE GENOMIC DNA]</scope>
    <source>
        <strain evidence="22 23">GY16</strain>
    </source>
</reference>
<protein>
    <recommendedName>
        <fullName evidence="6">Oxygen sensor histidine kinase NreB</fullName>
        <ecNumber evidence="5">2.7.13.3</ecNumber>
    </recommendedName>
    <alternativeName>
        <fullName evidence="20">Nitrogen regulation protein B</fullName>
    </alternativeName>
</protein>
<keyword evidence="18" id="KW-0472">Membrane</keyword>
<keyword evidence="9" id="KW-0963">Cytoplasm</keyword>
<keyword evidence="15" id="KW-0408">Iron</keyword>
<keyword evidence="17" id="KW-0411">Iron-sulfur</keyword>
<dbReference type="SUPFAM" id="SSF55874">
    <property type="entry name" value="ATPase domain of HSP90 chaperone/DNA topoisomerase II/histidine kinase"/>
    <property type="match status" value="1"/>
</dbReference>
<evidence type="ECO:0000256" key="6">
    <source>
        <dbReference type="ARBA" id="ARBA00017322"/>
    </source>
</evidence>
<dbReference type="InterPro" id="IPR036890">
    <property type="entry name" value="HATPase_C_sf"/>
</dbReference>
<dbReference type="GO" id="GO:0005886">
    <property type="term" value="C:plasma membrane"/>
    <property type="evidence" value="ECO:0007669"/>
    <property type="project" value="UniProtKB-SubCell"/>
</dbReference>
<proteinExistence type="predicted"/>
<dbReference type="EC" id="2.7.13.3" evidence="5"/>
<evidence type="ECO:0000256" key="7">
    <source>
        <dbReference type="ARBA" id="ARBA00022475"/>
    </source>
</evidence>
<evidence type="ECO:0000256" key="10">
    <source>
        <dbReference type="ARBA" id="ARBA00022679"/>
    </source>
</evidence>
<dbReference type="Proteomes" id="UP000327294">
    <property type="component" value="Chromosome"/>
</dbReference>
<evidence type="ECO:0000256" key="16">
    <source>
        <dbReference type="ARBA" id="ARBA00023012"/>
    </source>
</evidence>
<dbReference type="InterPro" id="IPR005467">
    <property type="entry name" value="His_kinase_dom"/>
</dbReference>
<dbReference type="PROSITE" id="PS50109">
    <property type="entry name" value="HIS_KIN"/>
    <property type="match status" value="1"/>
</dbReference>